<proteinExistence type="predicted"/>
<dbReference type="EMBL" id="JAGGKV010000037">
    <property type="protein sequence ID" value="MBP1967578.1"/>
    <property type="molecule type" value="Genomic_DNA"/>
</dbReference>
<gene>
    <name evidence="1" type="ORF">J2Z65_006850</name>
</gene>
<name>A0ABS4I9I1_9BACL</name>
<dbReference type="Proteomes" id="UP001519344">
    <property type="component" value="Unassembled WGS sequence"/>
</dbReference>
<evidence type="ECO:0000313" key="2">
    <source>
        <dbReference type="Proteomes" id="UP001519344"/>
    </source>
</evidence>
<keyword evidence="2" id="KW-1185">Reference proteome</keyword>
<accession>A0ABS4I9I1</accession>
<reference evidence="1 2" key="1">
    <citation type="submission" date="2021-03" db="EMBL/GenBank/DDBJ databases">
        <title>Genomic Encyclopedia of Type Strains, Phase IV (KMG-IV): sequencing the most valuable type-strain genomes for metagenomic binning, comparative biology and taxonomic classification.</title>
        <authorList>
            <person name="Goeker M."/>
        </authorList>
    </citation>
    <scope>NUCLEOTIDE SEQUENCE [LARGE SCALE GENOMIC DNA]</scope>
    <source>
        <strain evidence="1 2">DSM 24950</strain>
    </source>
</reference>
<organism evidence="1 2">
    <name type="scientific">Paenibacillus aceris</name>
    <dbReference type="NCBI Taxonomy" id="869555"/>
    <lineage>
        <taxon>Bacteria</taxon>
        <taxon>Bacillati</taxon>
        <taxon>Bacillota</taxon>
        <taxon>Bacilli</taxon>
        <taxon>Bacillales</taxon>
        <taxon>Paenibacillaceae</taxon>
        <taxon>Paenibacillus</taxon>
    </lineage>
</organism>
<evidence type="ECO:0000313" key="1">
    <source>
        <dbReference type="EMBL" id="MBP1967578.1"/>
    </source>
</evidence>
<comment type="caution">
    <text evidence="1">The sequence shown here is derived from an EMBL/GenBank/DDBJ whole genome shotgun (WGS) entry which is preliminary data.</text>
</comment>
<sequence>MSFENEYEAFIGQNDTRFIKFAYLRPPYRIAIEIDDIA</sequence>
<protein>
    <submittedName>
        <fullName evidence="1">Uncharacterized protein</fullName>
    </submittedName>
</protein>